<feature type="compositionally biased region" description="Low complexity" evidence="1">
    <location>
        <begin position="259"/>
        <end position="268"/>
    </location>
</feature>
<dbReference type="AlphaFoldDB" id="A0A8J2MR48"/>
<evidence type="ECO:0000256" key="1">
    <source>
        <dbReference type="SAM" id="MobiDB-lite"/>
    </source>
</evidence>
<protein>
    <submittedName>
        <fullName evidence="2">Uncharacterized protein</fullName>
    </submittedName>
</protein>
<dbReference type="OrthoDB" id="6731322at2759"/>
<keyword evidence="3" id="KW-1185">Reference proteome</keyword>
<organism evidence="2 3">
    <name type="scientific">Cotesia congregata</name>
    <name type="common">Parasitoid wasp</name>
    <name type="synonym">Apanteles congregatus</name>
    <dbReference type="NCBI Taxonomy" id="51543"/>
    <lineage>
        <taxon>Eukaryota</taxon>
        <taxon>Metazoa</taxon>
        <taxon>Ecdysozoa</taxon>
        <taxon>Arthropoda</taxon>
        <taxon>Hexapoda</taxon>
        <taxon>Insecta</taxon>
        <taxon>Pterygota</taxon>
        <taxon>Neoptera</taxon>
        <taxon>Endopterygota</taxon>
        <taxon>Hymenoptera</taxon>
        <taxon>Apocrita</taxon>
        <taxon>Ichneumonoidea</taxon>
        <taxon>Braconidae</taxon>
        <taxon>Microgastrinae</taxon>
        <taxon>Cotesia</taxon>
    </lineage>
</organism>
<comment type="caution">
    <text evidence="2">The sequence shown here is derived from an EMBL/GenBank/DDBJ whole genome shotgun (WGS) entry which is preliminary data.</text>
</comment>
<dbReference type="EMBL" id="CAJNRD030001123">
    <property type="protein sequence ID" value="CAG5102928.1"/>
    <property type="molecule type" value="Genomic_DNA"/>
</dbReference>
<name>A0A8J2MR48_COTCN</name>
<accession>A0A8J2MR48</accession>
<evidence type="ECO:0000313" key="3">
    <source>
        <dbReference type="Proteomes" id="UP000786811"/>
    </source>
</evidence>
<gene>
    <name evidence="2" type="ORF">HICCMSTLAB_LOCUS11254</name>
</gene>
<feature type="non-terminal residue" evidence="2">
    <location>
        <position position="1"/>
    </location>
</feature>
<feature type="region of interest" description="Disordered" evidence="1">
    <location>
        <begin position="246"/>
        <end position="326"/>
    </location>
</feature>
<sequence length="326" mass="35825">NTLVIKNRPINPIPIINPRKFPVQKILALGTGPKIYISCNLLLGNYQRFLIGTGGDVCLINASALKPEATIDIGKARRFRGLSDSTFQTVGIVKLKILNIEVEFQVCREDLPFPGTTSFSLETKPSSSYTLPPLMKMVVAVPVHDFEKSEGYLPRMNLPDGVLGGEAVVKVEDGYATCMVINLNSNPVDIDIGPQALEEFEFSHPSSDEDDATVTERQAKWRSKLSRYKFNVVVRHKITEQYAEGLSYNTEGRPEPSGNPINNNTENNPLALPISAIPKSKGSGKKLSDSEAIQAVKCPGRPPKSKNRPRVSSAPEVRETIASRLR</sequence>
<reference evidence="2" key="1">
    <citation type="submission" date="2021-04" db="EMBL/GenBank/DDBJ databases">
        <authorList>
            <person name="Chebbi M.A.C M."/>
        </authorList>
    </citation>
    <scope>NUCLEOTIDE SEQUENCE</scope>
</reference>
<evidence type="ECO:0000313" key="2">
    <source>
        <dbReference type="EMBL" id="CAG5102928.1"/>
    </source>
</evidence>
<dbReference type="Proteomes" id="UP000786811">
    <property type="component" value="Unassembled WGS sequence"/>
</dbReference>
<feature type="non-terminal residue" evidence="2">
    <location>
        <position position="326"/>
    </location>
</feature>
<feature type="compositionally biased region" description="Basic and acidic residues" evidence="1">
    <location>
        <begin position="316"/>
        <end position="326"/>
    </location>
</feature>
<proteinExistence type="predicted"/>